<dbReference type="InterPro" id="IPR057194">
    <property type="entry name" value="DUF7872"/>
</dbReference>
<dbReference type="Proteomes" id="UP001521116">
    <property type="component" value="Unassembled WGS sequence"/>
</dbReference>
<dbReference type="Pfam" id="PF25278">
    <property type="entry name" value="DUF7872"/>
    <property type="match status" value="1"/>
</dbReference>
<keyword evidence="1" id="KW-0732">Signal</keyword>
<gene>
    <name evidence="3" type="ORF">SLS56_012056</name>
</gene>
<sequence>MRSPSLLVAYALSTSVCALALPLEARQDTDDATCTAEALTPDTWKSLDIDTFMNDWTAYNITPTEKNNIQTLSASFGAPNFFWYACLPSLLMPVYLTQRSGLDSFCNAGQPCLPIDLPAWYLMVAIQNWNNYMNSLNTAITFASSIMGLKLPSIVNDFYPKPKDDITPLKNIVRMFSTVLSVVPFTGQVATVASGASSGLSFLSTQMTPPEAPDLYMSWSNVASSLGEVVTQYQASVSDSIQRTIDAQVNTTGGINEIVAGGNFLGVTQNFTQADLQETVLSVIETFSIGLTLQAQKIFIYRDSYSGDTECRTPYLGGWTEYCVMDAGGGGPVYYFLLKSDGDSNAEPQLDAADLMVNKYGLTQSQFMEIPTHCYDQNNKQQLAFPFDNALPLSATTPCVFNLLVCDASDRADINKGIVDWCRNDQGLDI</sequence>
<feature type="domain" description="DUF7872" evidence="2">
    <location>
        <begin position="210"/>
        <end position="430"/>
    </location>
</feature>
<protein>
    <recommendedName>
        <fullName evidence="2">DUF7872 domain-containing protein</fullName>
    </recommendedName>
</protein>
<accession>A0ABR3S9W7</accession>
<evidence type="ECO:0000313" key="3">
    <source>
        <dbReference type="EMBL" id="KAL1614612.1"/>
    </source>
</evidence>
<dbReference type="PANTHER" id="PTHR33339:SF1">
    <property type="entry name" value="LYSM DOMAIN-CONTAINING PROTEIN"/>
    <property type="match status" value="1"/>
</dbReference>
<feature type="chain" id="PRO_5047247545" description="DUF7872 domain-containing protein" evidence="1">
    <location>
        <begin position="21"/>
        <end position="430"/>
    </location>
</feature>
<evidence type="ECO:0000313" key="4">
    <source>
        <dbReference type="Proteomes" id="UP001521116"/>
    </source>
</evidence>
<proteinExistence type="predicted"/>
<evidence type="ECO:0000259" key="2">
    <source>
        <dbReference type="Pfam" id="PF25278"/>
    </source>
</evidence>
<reference evidence="3 4" key="1">
    <citation type="submission" date="2024-02" db="EMBL/GenBank/DDBJ databases">
        <title>De novo assembly and annotation of 12 fungi associated with fruit tree decline syndrome in Ontario, Canada.</title>
        <authorList>
            <person name="Sulman M."/>
            <person name="Ellouze W."/>
            <person name="Ilyukhin E."/>
        </authorList>
    </citation>
    <scope>NUCLEOTIDE SEQUENCE [LARGE SCALE GENOMIC DNA]</scope>
    <source>
        <strain evidence="3 4">M1-105</strain>
    </source>
</reference>
<organism evidence="3 4">
    <name type="scientific">Neofusicoccum ribis</name>
    <dbReference type="NCBI Taxonomy" id="45134"/>
    <lineage>
        <taxon>Eukaryota</taxon>
        <taxon>Fungi</taxon>
        <taxon>Dikarya</taxon>
        <taxon>Ascomycota</taxon>
        <taxon>Pezizomycotina</taxon>
        <taxon>Dothideomycetes</taxon>
        <taxon>Dothideomycetes incertae sedis</taxon>
        <taxon>Botryosphaeriales</taxon>
        <taxon>Botryosphaeriaceae</taxon>
        <taxon>Neofusicoccum</taxon>
    </lineage>
</organism>
<evidence type="ECO:0000256" key="1">
    <source>
        <dbReference type="SAM" id="SignalP"/>
    </source>
</evidence>
<dbReference type="EMBL" id="JAJVDC020000371">
    <property type="protein sequence ID" value="KAL1614612.1"/>
    <property type="molecule type" value="Genomic_DNA"/>
</dbReference>
<keyword evidence="4" id="KW-1185">Reference proteome</keyword>
<dbReference type="PANTHER" id="PTHR33339">
    <property type="entry name" value="LYSM DOMAIN-CONTAINING PROTEIN"/>
    <property type="match status" value="1"/>
</dbReference>
<name>A0ABR3S9W7_9PEZI</name>
<comment type="caution">
    <text evidence="3">The sequence shown here is derived from an EMBL/GenBank/DDBJ whole genome shotgun (WGS) entry which is preliminary data.</text>
</comment>
<feature type="signal peptide" evidence="1">
    <location>
        <begin position="1"/>
        <end position="20"/>
    </location>
</feature>